<accession>A0A163WA41</accession>
<evidence type="ECO:0000313" key="1">
    <source>
        <dbReference type="EMBL" id="KZE76067.1"/>
    </source>
</evidence>
<dbReference type="Proteomes" id="UP000076563">
    <property type="component" value="Unassembled WGS sequence"/>
</dbReference>
<keyword evidence="2" id="KW-1185">Reference proteome</keyword>
<name>A0A163WA41_9BACL</name>
<dbReference type="AlphaFoldDB" id="A0A163WA41"/>
<comment type="caution">
    <text evidence="1">The sequence shown here is derived from an EMBL/GenBank/DDBJ whole genome shotgun (WGS) entry which is preliminary data.</text>
</comment>
<sequence length="94" mass="10793">MDKDSIFKFNEPVGLIQKISGKVKLNVDDYHELEKGNKYIVFLSKHPKSGEYYVFNYNLGNFKLSSNEKTFSGNASEDSKKEAFKKEVLSKYGL</sequence>
<evidence type="ECO:0000313" key="2">
    <source>
        <dbReference type="Proteomes" id="UP000076563"/>
    </source>
</evidence>
<dbReference type="RefSeq" id="WP_063184419.1">
    <property type="nucleotide sequence ID" value="NZ_LQRA01000069.1"/>
</dbReference>
<gene>
    <name evidence="1" type="ORF">AV654_24425</name>
</gene>
<protein>
    <submittedName>
        <fullName evidence="1">Uncharacterized protein</fullName>
    </submittedName>
</protein>
<proteinExistence type="predicted"/>
<organism evidence="1 2">
    <name type="scientific">Paenibacillus elgii</name>
    <dbReference type="NCBI Taxonomy" id="189691"/>
    <lineage>
        <taxon>Bacteria</taxon>
        <taxon>Bacillati</taxon>
        <taxon>Bacillota</taxon>
        <taxon>Bacilli</taxon>
        <taxon>Bacillales</taxon>
        <taxon>Paenibacillaceae</taxon>
        <taxon>Paenibacillus</taxon>
    </lineage>
</organism>
<dbReference type="EMBL" id="LQRA01000069">
    <property type="protein sequence ID" value="KZE76067.1"/>
    <property type="molecule type" value="Genomic_DNA"/>
</dbReference>
<reference evidence="2" key="1">
    <citation type="submission" date="2016-01" db="EMBL/GenBank/DDBJ databases">
        <title>Draft genome of Chromobacterium sp. F49.</title>
        <authorList>
            <person name="Hong K.W."/>
        </authorList>
    </citation>
    <scope>NUCLEOTIDE SEQUENCE [LARGE SCALE GENOMIC DNA]</scope>
    <source>
        <strain evidence="2">M63</strain>
    </source>
</reference>